<evidence type="ECO:0008006" key="4">
    <source>
        <dbReference type="Google" id="ProtNLM"/>
    </source>
</evidence>
<protein>
    <recommendedName>
        <fullName evidence="4">Excreted virulence factor EspC, type VII ESX diderm</fullName>
    </recommendedName>
</protein>
<accession>A0ABS4Y442</accession>
<sequence>MSVHSERLAEVVAATVEVAAESGSAGVFTGEVAQALAAVVGKVADRAVDAAELSGFVSGWQEAIEAVGEDASAGAQVVRMASWGTMNGGGPSGGSPSGNDSSPPPRVR</sequence>
<comment type="caution">
    <text evidence="2">The sequence shown here is derived from an EMBL/GenBank/DDBJ whole genome shotgun (WGS) entry which is preliminary data.</text>
</comment>
<name>A0ABS4Y442_9ACTN</name>
<dbReference type="Proteomes" id="UP001519291">
    <property type="component" value="Unassembled WGS sequence"/>
</dbReference>
<keyword evidence="3" id="KW-1185">Reference proteome</keyword>
<dbReference type="GeneID" id="91569886"/>
<dbReference type="EMBL" id="JAGIOH010000001">
    <property type="protein sequence ID" value="MBP2403556.1"/>
    <property type="molecule type" value="Genomic_DNA"/>
</dbReference>
<evidence type="ECO:0000313" key="2">
    <source>
        <dbReference type="EMBL" id="MBP2403556.1"/>
    </source>
</evidence>
<organism evidence="2 3">
    <name type="scientific">Streptomyces syringium</name>
    <dbReference type="NCBI Taxonomy" id="76729"/>
    <lineage>
        <taxon>Bacteria</taxon>
        <taxon>Bacillati</taxon>
        <taxon>Actinomycetota</taxon>
        <taxon>Actinomycetes</taxon>
        <taxon>Kitasatosporales</taxon>
        <taxon>Streptomycetaceae</taxon>
        <taxon>Streptomyces</taxon>
    </lineage>
</organism>
<proteinExistence type="predicted"/>
<reference evidence="2 3" key="1">
    <citation type="submission" date="2021-03" db="EMBL/GenBank/DDBJ databases">
        <title>Sequencing the genomes of 1000 actinobacteria strains.</title>
        <authorList>
            <person name="Klenk H.-P."/>
        </authorList>
    </citation>
    <scope>NUCLEOTIDE SEQUENCE [LARGE SCALE GENOMIC DNA]</scope>
    <source>
        <strain evidence="2 3">DSM 41480</strain>
    </source>
</reference>
<feature type="region of interest" description="Disordered" evidence="1">
    <location>
        <begin position="83"/>
        <end position="108"/>
    </location>
</feature>
<feature type="compositionally biased region" description="Gly residues" evidence="1">
    <location>
        <begin position="86"/>
        <end position="96"/>
    </location>
</feature>
<dbReference type="RefSeq" id="WP_242626154.1">
    <property type="nucleotide sequence ID" value="NZ_JAGIOH010000001.1"/>
</dbReference>
<gene>
    <name evidence="2" type="ORF">JO379_003025</name>
</gene>
<evidence type="ECO:0000256" key="1">
    <source>
        <dbReference type="SAM" id="MobiDB-lite"/>
    </source>
</evidence>
<evidence type="ECO:0000313" key="3">
    <source>
        <dbReference type="Proteomes" id="UP001519291"/>
    </source>
</evidence>